<feature type="transmembrane region" description="Helical" evidence="1">
    <location>
        <begin position="93"/>
        <end position="113"/>
    </location>
</feature>
<keyword evidence="1" id="KW-0472">Membrane</keyword>
<sequence>MGEAYRRFWNLTFVNDERDTRFQFWSSMLIQFILLLLFTGIFTFLFTNRFLLSFVWLLVFLIGFMVIIWPTASAAMRRVNDVGINSSLFKSMRFLYSILLLGGALIYLLKIFFNIKLLEISHFNAYMMMVFSSYIIFILWYCTLPSNRYNGYNSLKELNK</sequence>
<keyword evidence="3" id="KW-1185">Reference proteome</keyword>
<dbReference type="EMBL" id="PZJH01000001">
    <property type="protein sequence ID" value="RAK45989.1"/>
    <property type="molecule type" value="Genomic_DNA"/>
</dbReference>
<reference evidence="2 3" key="1">
    <citation type="journal article" date="2018" name="Front. Microbiol.">
        <title>Description and Comparative Genomics of Macrococcus caseolyticus subsp. hominis subsp. nov., Macrococcus goetzii sp. nov., Macrococcus epidermidis sp. nov., and Macrococcus bohemicus sp. nov., Novel Macrococci From Human Clinical Material With Virulence Potential and Suspected Uptake of Foreign DNA by Natural Transformation.</title>
        <authorList>
            <person name="Maslanova I."/>
            <person name="Wertheimer Z."/>
            <person name="Sedlacek I."/>
            <person name="Svec P."/>
            <person name="Indrakova A."/>
            <person name="Kovarovic V."/>
            <person name="Schumann P."/>
            <person name="Sproer C."/>
            <person name="Kralova S."/>
            <person name="Sedo O."/>
            <person name="Kristofova L."/>
            <person name="Vrbovska V."/>
            <person name="Fuzik T."/>
            <person name="Petras P."/>
            <person name="Zdrahal Z."/>
            <person name="Ruzickova V."/>
            <person name="Doskar J."/>
            <person name="Pantucek R."/>
        </authorList>
    </citation>
    <scope>NUCLEOTIDE SEQUENCE [LARGE SCALE GENOMIC DNA]</scope>
    <source>
        <strain evidence="2 3">01/688</strain>
    </source>
</reference>
<feature type="transmembrane region" description="Helical" evidence="1">
    <location>
        <begin position="28"/>
        <end position="47"/>
    </location>
</feature>
<keyword evidence="1" id="KW-1133">Transmembrane helix</keyword>
<evidence type="ECO:0008006" key="4">
    <source>
        <dbReference type="Google" id="ProtNLM"/>
    </source>
</evidence>
<gene>
    <name evidence="2" type="ORF">BHU61_00655</name>
</gene>
<name>A0A327ZUV6_9STAP</name>
<dbReference type="AlphaFoldDB" id="A0A327ZUV6"/>
<dbReference type="Proteomes" id="UP000249808">
    <property type="component" value="Unassembled WGS sequence"/>
</dbReference>
<evidence type="ECO:0000313" key="2">
    <source>
        <dbReference type="EMBL" id="RAK45989.1"/>
    </source>
</evidence>
<evidence type="ECO:0000313" key="3">
    <source>
        <dbReference type="Proteomes" id="UP000249808"/>
    </source>
</evidence>
<comment type="caution">
    <text evidence="2">The sequence shown here is derived from an EMBL/GenBank/DDBJ whole genome shotgun (WGS) entry which is preliminary data.</text>
</comment>
<feature type="transmembrane region" description="Helical" evidence="1">
    <location>
        <begin position="53"/>
        <end position="72"/>
    </location>
</feature>
<dbReference type="RefSeq" id="WP_111714167.1">
    <property type="nucleotide sequence ID" value="NZ_JAKREG010000002.1"/>
</dbReference>
<organism evidence="2 3">
    <name type="scientific">Macrococcus epidermidis</name>
    <dbReference type="NCBI Taxonomy" id="1902580"/>
    <lineage>
        <taxon>Bacteria</taxon>
        <taxon>Bacillati</taxon>
        <taxon>Bacillota</taxon>
        <taxon>Bacilli</taxon>
        <taxon>Bacillales</taxon>
        <taxon>Staphylococcaceae</taxon>
        <taxon>Macrococcus</taxon>
    </lineage>
</organism>
<accession>A0A327ZUV6</accession>
<protein>
    <recommendedName>
        <fullName evidence="4">DUF805 domain-containing protein</fullName>
    </recommendedName>
</protein>
<feature type="transmembrane region" description="Helical" evidence="1">
    <location>
        <begin position="125"/>
        <end position="144"/>
    </location>
</feature>
<evidence type="ECO:0000256" key="1">
    <source>
        <dbReference type="SAM" id="Phobius"/>
    </source>
</evidence>
<proteinExistence type="predicted"/>
<keyword evidence="1" id="KW-0812">Transmembrane</keyword>